<dbReference type="CDD" id="cd03505">
    <property type="entry name" value="Delta9-FADS-like"/>
    <property type="match status" value="1"/>
</dbReference>
<dbReference type="Proteomes" id="UP000695007">
    <property type="component" value="Unplaced"/>
</dbReference>
<evidence type="ECO:0000256" key="3">
    <source>
        <dbReference type="ARBA" id="ARBA00022516"/>
    </source>
</evidence>
<evidence type="ECO:0000256" key="8">
    <source>
        <dbReference type="ARBA" id="ARBA00023004"/>
    </source>
</evidence>
<feature type="transmembrane region" description="Helical" evidence="13">
    <location>
        <begin position="225"/>
        <end position="246"/>
    </location>
</feature>
<accession>A0AAJ6YD80</accession>
<dbReference type="InterPro" id="IPR005804">
    <property type="entry name" value="FA_desaturase_dom"/>
</dbReference>
<feature type="transmembrane region" description="Helical" evidence="13">
    <location>
        <begin position="258"/>
        <end position="279"/>
    </location>
</feature>
<gene>
    <name evidence="16 17" type="primary">LOC105360640</name>
</gene>
<keyword evidence="7 12" id="KW-0560">Oxidoreductase</keyword>
<dbReference type="RefSeq" id="XP_011495902.1">
    <property type="nucleotide sequence ID" value="XM_011497600.1"/>
</dbReference>
<dbReference type="PRINTS" id="PR00075">
    <property type="entry name" value="FACDDSATRASE"/>
</dbReference>
<evidence type="ECO:0000313" key="15">
    <source>
        <dbReference type="Proteomes" id="UP000695007"/>
    </source>
</evidence>
<dbReference type="PANTHER" id="PTHR11351:SF21">
    <property type="entry name" value="GH07782P"/>
    <property type="match status" value="1"/>
</dbReference>
<keyword evidence="9" id="KW-0443">Lipid metabolism</keyword>
<feature type="domain" description="Fatty acid desaturase" evidence="14">
    <location>
        <begin position="111"/>
        <end position="313"/>
    </location>
</feature>
<name>A0AAJ6YD80_9HYME</name>
<evidence type="ECO:0000256" key="5">
    <source>
        <dbReference type="ARBA" id="ARBA00022832"/>
    </source>
</evidence>
<keyword evidence="8" id="KW-0408">Iron</keyword>
<dbReference type="GO" id="GO:0005506">
    <property type="term" value="F:iron ion binding"/>
    <property type="evidence" value="ECO:0007669"/>
    <property type="project" value="TreeGrafter"/>
</dbReference>
<evidence type="ECO:0000313" key="16">
    <source>
        <dbReference type="RefSeq" id="XP_011495902.1"/>
    </source>
</evidence>
<evidence type="ECO:0000256" key="6">
    <source>
        <dbReference type="ARBA" id="ARBA00022989"/>
    </source>
</evidence>
<evidence type="ECO:0000256" key="4">
    <source>
        <dbReference type="ARBA" id="ARBA00022692"/>
    </source>
</evidence>
<sequence length="379" mass="44470">MLPHEKTKEHELYFDKFNSKIFKNKSNEHSVFNSILKKNNKVANGNNSINNLTKNRNNDICSEEKFKKYEWRFTRKDIIWRNVVAITLFHLMSLYAYITFPYFQRLKTLLWGWMVSVIASFGVGAGVHRLWTHRSYKAKTPLRIILLCCYSTAGMNSIFNWVRDHRVHHKFSETDADPHNSTRGFFFSHVGWLMLRKHSEVLRKGRQIDMNDILNDPVVAFGEKYFIPLKIIFCFIGPVIIPVYVWNEDWYYAITTQILMRYAFVLNATWCVNSVAHMFGWRPYDKMIAPTENLLISYVTGGEGWHNYHHAFPWDYKASEMGHPMIDLSTYFIHTFALIGWAYDMKQASPELIKSMVMKKGDGTHSEFSAPSMKNVAVK</sequence>
<keyword evidence="11 12" id="KW-0275">Fatty acid biosynthesis</keyword>
<dbReference type="KEGG" id="csol:105360640"/>
<keyword evidence="5" id="KW-0276">Fatty acid metabolism</keyword>
<keyword evidence="3 12" id="KW-0444">Lipid biosynthesis</keyword>
<keyword evidence="10 13" id="KW-0472">Membrane</keyword>
<comment type="domain">
    <text evidence="12">The histidine box domains are involved in binding the catalytic metal ions.</text>
</comment>
<organism evidence="15 17">
    <name type="scientific">Ceratosolen solmsi marchali</name>
    <dbReference type="NCBI Taxonomy" id="326594"/>
    <lineage>
        <taxon>Eukaryota</taxon>
        <taxon>Metazoa</taxon>
        <taxon>Ecdysozoa</taxon>
        <taxon>Arthropoda</taxon>
        <taxon>Hexapoda</taxon>
        <taxon>Insecta</taxon>
        <taxon>Pterygota</taxon>
        <taxon>Neoptera</taxon>
        <taxon>Endopterygota</taxon>
        <taxon>Hymenoptera</taxon>
        <taxon>Apocrita</taxon>
        <taxon>Proctotrupomorpha</taxon>
        <taxon>Chalcidoidea</taxon>
        <taxon>Agaonidae</taxon>
        <taxon>Agaoninae</taxon>
        <taxon>Ceratosolen</taxon>
    </lineage>
</organism>
<keyword evidence="6 13" id="KW-1133">Transmembrane helix</keyword>
<comment type="subcellular location">
    <subcellularLocation>
        <location evidence="1">Membrane</location>
        <topology evidence="1">Multi-pass membrane protein</topology>
    </subcellularLocation>
</comment>
<evidence type="ECO:0000256" key="11">
    <source>
        <dbReference type="ARBA" id="ARBA00023160"/>
    </source>
</evidence>
<feature type="transmembrane region" description="Helical" evidence="13">
    <location>
        <begin position="325"/>
        <end position="343"/>
    </location>
</feature>
<evidence type="ECO:0000313" key="17">
    <source>
        <dbReference type="RefSeq" id="XP_011495903.1"/>
    </source>
</evidence>
<evidence type="ECO:0000259" key="14">
    <source>
        <dbReference type="Pfam" id="PF00487"/>
    </source>
</evidence>
<dbReference type="RefSeq" id="XP_011495903.1">
    <property type="nucleotide sequence ID" value="XM_011497601.1"/>
</dbReference>
<feature type="transmembrane region" description="Helical" evidence="13">
    <location>
        <begin position="110"/>
        <end position="132"/>
    </location>
</feature>
<evidence type="ECO:0000256" key="2">
    <source>
        <dbReference type="ARBA" id="ARBA00009295"/>
    </source>
</evidence>
<evidence type="ECO:0000256" key="10">
    <source>
        <dbReference type="ARBA" id="ARBA00023136"/>
    </source>
</evidence>
<comment type="similarity">
    <text evidence="2 12">Belongs to the fatty acid desaturase type 1 family.</text>
</comment>
<protein>
    <submittedName>
        <fullName evidence="16 17">Stearoyl-CoA desaturase 5-like</fullName>
    </submittedName>
</protein>
<keyword evidence="15" id="KW-1185">Reference proteome</keyword>
<evidence type="ECO:0000256" key="12">
    <source>
        <dbReference type="RuleBase" id="RU000581"/>
    </source>
</evidence>
<feature type="transmembrane region" description="Helical" evidence="13">
    <location>
        <begin position="78"/>
        <end position="98"/>
    </location>
</feature>
<comment type="cofactor">
    <cofactor evidence="12">
        <name>Fe(2+)</name>
        <dbReference type="ChEBI" id="CHEBI:29033"/>
    </cofactor>
</comment>
<evidence type="ECO:0000256" key="13">
    <source>
        <dbReference type="SAM" id="Phobius"/>
    </source>
</evidence>
<dbReference type="PANTHER" id="PTHR11351">
    <property type="entry name" value="ACYL-COA DESATURASE"/>
    <property type="match status" value="1"/>
</dbReference>
<dbReference type="Pfam" id="PF00487">
    <property type="entry name" value="FA_desaturase"/>
    <property type="match status" value="1"/>
</dbReference>
<keyword evidence="4 12" id="KW-0812">Transmembrane</keyword>
<evidence type="ECO:0000256" key="1">
    <source>
        <dbReference type="ARBA" id="ARBA00004141"/>
    </source>
</evidence>
<dbReference type="InterPro" id="IPR015876">
    <property type="entry name" value="Acyl-CoA_DS"/>
</dbReference>
<dbReference type="GO" id="GO:0005789">
    <property type="term" value="C:endoplasmic reticulum membrane"/>
    <property type="evidence" value="ECO:0007669"/>
    <property type="project" value="TreeGrafter"/>
</dbReference>
<feature type="transmembrane region" description="Helical" evidence="13">
    <location>
        <begin position="144"/>
        <end position="162"/>
    </location>
</feature>
<evidence type="ECO:0000256" key="9">
    <source>
        <dbReference type="ARBA" id="ARBA00023098"/>
    </source>
</evidence>
<reference evidence="16 17" key="1">
    <citation type="submission" date="2025-04" db="UniProtKB">
        <authorList>
            <consortium name="RefSeq"/>
        </authorList>
    </citation>
    <scope>IDENTIFICATION</scope>
</reference>
<dbReference type="AlphaFoldDB" id="A0AAJ6YD80"/>
<dbReference type="GO" id="GO:0004768">
    <property type="term" value="F:stearoyl-CoA 9-desaturase activity"/>
    <property type="evidence" value="ECO:0007669"/>
    <property type="project" value="TreeGrafter"/>
</dbReference>
<dbReference type="GO" id="GO:0006636">
    <property type="term" value="P:unsaturated fatty acid biosynthetic process"/>
    <property type="evidence" value="ECO:0007669"/>
    <property type="project" value="TreeGrafter"/>
</dbReference>
<evidence type="ECO:0000256" key="7">
    <source>
        <dbReference type="ARBA" id="ARBA00023002"/>
    </source>
</evidence>
<dbReference type="GeneID" id="105360640"/>
<proteinExistence type="inferred from homology"/>